<accession>A0AAW4W1G9</accession>
<dbReference type="InterPro" id="IPR053712">
    <property type="entry name" value="Bac_CellDiv_Activator"/>
</dbReference>
<gene>
    <name evidence="2" type="ORF">LKD22_08200</name>
</gene>
<dbReference type="SUPFAM" id="SSF102829">
    <property type="entry name" value="Cell division protein ZapA-like"/>
    <property type="match status" value="1"/>
</dbReference>
<dbReference type="GO" id="GO:0051301">
    <property type="term" value="P:cell division"/>
    <property type="evidence" value="ECO:0007669"/>
    <property type="project" value="UniProtKB-KW"/>
</dbReference>
<sequence>MANRMVLHIAGQKYNLVSNESADYMHEVAELARQTVAHCGGSPSFASTRALALATVTLADDYIKAKSAAEAAEAKCRALEAELAALRDRQAQNNGKHPNHNRK</sequence>
<dbReference type="Pfam" id="PF05164">
    <property type="entry name" value="ZapA"/>
    <property type="match status" value="1"/>
</dbReference>
<proteinExistence type="predicted"/>
<keyword evidence="2" id="KW-0132">Cell division</keyword>
<evidence type="ECO:0000256" key="1">
    <source>
        <dbReference type="SAM" id="Coils"/>
    </source>
</evidence>
<evidence type="ECO:0000313" key="2">
    <source>
        <dbReference type="EMBL" id="MCC2177106.1"/>
    </source>
</evidence>
<dbReference type="InterPro" id="IPR036192">
    <property type="entry name" value="Cell_div_ZapA-like_sf"/>
</dbReference>
<dbReference type="InterPro" id="IPR007838">
    <property type="entry name" value="Cell_div_ZapA-like"/>
</dbReference>
<keyword evidence="2" id="KW-0131">Cell cycle</keyword>
<dbReference type="RefSeq" id="WP_158578334.1">
    <property type="nucleotide sequence ID" value="NZ_DBGBDM010000030.1"/>
</dbReference>
<dbReference type="EMBL" id="JAJEPX010000022">
    <property type="protein sequence ID" value="MCC2177106.1"/>
    <property type="molecule type" value="Genomic_DNA"/>
</dbReference>
<keyword evidence="1" id="KW-0175">Coiled coil</keyword>
<comment type="caution">
    <text evidence="2">The sequence shown here is derived from an EMBL/GenBank/DDBJ whole genome shotgun (WGS) entry which is preliminary data.</text>
</comment>
<dbReference type="GeneID" id="98660543"/>
<protein>
    <submittedName>
        <fullName evidence="2">Cell division protein ZapA</fullName>
    </submittedName>
</protein>
<organism evidence="2 3">
    <name type="scientific">Agathobaculum butyriciproducens</name>
    <dbReference type="NCBI Taxonomy" id="1628085"/>
    <lineage>
        <taxon>Bacteria</taxon>
        <taxon>Bacillati</taxon>
        <taxon>Bacillota</taxon>
        <taxon>Clostridia</taxon>
        <taxon>Eubacteriales</taxon>
        <taxon>Butyricicoccaceae</taxon>
        <taxon>Agathobaculum</taxon>
    </lineage>
</organism>
<dbReference type="Proteomes" id="UP001298753">
    <property type="component" value="Unassembled WGS sequence"/>
</dbReference>
<dbReference type="Gene3D" id="6.10.250.790">
    <property type="match status" value="1"/>
</dbReference>
<dbReference type="AlphaFoldDB" id="A0AAW4W1G9"/>
<name>A0AAW4W1G9_9FIRM</name>
<feature type="coiled-coil region" evidence="1">
    <location>
        <begin position="62"/>
        <end position="89"/>
    </location>
</feature>
<keyword evidence="3" id="KW-1185">Reference proteome</keyword>
<reference evidence="2 3" key="1">
    <citation type="submission" date="2021-10" db="EMBL/GenBank/DDBJ databases">
        <title>Anaerobic single-cell dispensing facilitates the cultivation of human gut bacteria.</title>
        <authorList>
            <person name="Afrizal A."/>
        </authorList>
    </citation>
    <scope>NUCLEOTIDE SEQUENCE [LARGE SCALE GENOMIC DNA]</scope>
    <source>
        <strain evidence="2 3">CLA-AA-H270</strain>
    </source>
</reference>
<evidence type="ECO:0000313" key="3">
    <source>
        <dbReference type="Proteomes" id="UP001298753"/>
    </source>
</evidence>